<dbReference type="AlphaFoldDB" id="A0A173REE9"/>
<dbReference type="Proteomes" id="UP000095597">
    <property type="component" value="Unassembled WGS sequence"/>
</dbReference>
<organism evidence="1 2">
    <name type="scientific">Dorea longicatena</name>
    <dbReference type="NCBI Taxonomy" id="88431"/>
    <lineage>
        <taxon>Bacteria</taxon>
        <taxon>Bacillati</taxon>
        <taxon>Bacillota</taxon>
        <taxon>Clostridia</taxon>
        <taxon>Lachnospirales</taxon>
        <taxon>Lachnospiraceae</taxon>
        <taxon>Dorea</taxon>
    </lineage>
</organism>
<evidence type="ECO:0000313" key="2">
    <source>
        <dbReference type="Proteomes" id="UP000095597"/>
    </source>
</evidence>
<proteinExistence type="predicted"/>
<gene>
    <name evidence="1" type="ORF">ERS852573_00384</name>
</gene>
<protein>
    <submittedName>
        <fullName evidence="1">Uncharacterized protein</fullName>
    </submittedName>
</protein>
<accession>A0A173REE9</accession>
<dbReference type="OrthoDB" id="2060071at2"/>
<evidence type="ECO:0000313" key="1">
    <source>
        <dbReference type="EMBL" id="CUM75678.1"/>
    </source>
</evidence>
<name>A0A173REE9_9FIRM</name>
<dbReference type="EMBL" id="CYXO01000002">
    <property type="protein sequence ID" value="CUM75678.1"/>
    <property type="molecule type" value="Genomic_DNA"/>
</dbReference>
<dbReference type="RefSeq" id="WP_055213424.1">
    <property type="nucleotide sequence ID" value="NZ_CYXO01000002.1"/>
</dbReference>
<reference evidence="1 2" key="1">
    <citation type="submission" date="2015-09" db="EMBL/GenBank/DDBJ databases">
        <authorList>
            <consortium name="Pathogen Informatics"/>
        </authorList>
    </citation>
    <scope>NUCLEOTIDE SEQUENCE [LARGE SCALE GENOMIC DNA]</scope>
    <source>
        <strain evidence="1 2">2789STDY5834961</strain>
    </source>
</reference>
<sequence>MEYADYKYYVGSYLLGRQPTIPETTFRYYEKQAEKEIDRVTFDRVKRMEAPEEVKECVCDVAELIYKAEQYGGSDAPGPLASYGNDGETGTYDLSRSVYTEEGKRKKIREIIEKHLGNTGLMYLGVD</sequence>